<feature type="domain" description="Leucine-binding protein" evidence="4">
    <location>
        <begin position="261"/>
        <end position="608"/>
    </location>
</feature>
<accession>A0A1H4E0T5</accession>
<comment type="similarity">
    <text evidence="1">Belongs to the leucine-binding protein family.</text>
</comment>
<dbReference type="CDD" id="cd06339">
    <property type="entry name" value="PBP1_YraM_LppC_lipoprotein-like"/>
    <property type="match status" value="1"/>
</dbReference>
<evidence type="ECO:0000256" key="3">
    <source>
        <dbReference type="SAM" id="SignalP"/>
    </source>
</evidence>
<evidence type="ECO:0000313" key="6">
    <source>
        <dbReference type="Proteomes" id="UP000199409"/>
    </source>
</evidence>
<dbReference type="Proteomes" id="UP000199409">
    <property type="component" value="Unassembled WGS sequence"/>
</dbReference>
<dbReference type="InterPro" id="IPR028081">
    <property type="entry name" value="Leu-bd"/>
</dbReference>
<dbReference type="InterPro" id="IPR028082">
    <property type="entry name" value="Peripla_BP_I"/>
</dbReference>
<organism evidence="5 6">
    <name type="scientific">Desulfuromusa kysingii</name>
    <dbReference type="NCBI Taxonomy" id="37625"/>
    <lineage>
        <taxon>Bacteria</taxon>
        <taxon>Pseudomonadati</taxon>
        <taxon>Thermodesulfobacteriota</taxon>
        <taxon>Desulfuromonadia</taxon>
        <taxon>Desulfuromonadales</taxon>
        <taxon>Geopsychrobacteraceae</taxon>
        <taxon>Desulfuromusa</taxon>
    </lineage>
</organism>
<dbReference type="AlphaFoldDB" id="A0A1H4E0T5"/>
<keyword evidence="2 3" id="KW-0732">Signal</keyword>
<keyword evidence="6" id="KW-1185">Reference proteome</keyword>
<feature type="signal peptide" evidence="3">
    <location>
        <begin position="1"/>
        <end position="27"/>
    </location>
</feature>
<dbReference type="PANTHER" id="PTHR30483:SF6">
    <property type="entry name" value="PERIPLASMIC BINDING PROTEIN OF ABC TRANSPORTER FOR NATURAL AMINO ACIDS"/>
    <property type="match status" value="1"/>
</dbReference>
<dbReference type="Gene3D" id="3.40.50.2300">
    <property type="match status" value="2"/>
</dbReference>
<feature type="chain" id="PRO_5011553111" evidence="3">
    <location>
        <begin position="28"/>
        <end position="624"/>
    </location>
</feature>
<dbReference type="SUPFAM" id="SSF48452">
    <property type="entry name" value="TPR-like"/>
    <property type="match status" value="1"/>
</dbReference>
<evidence type="ECO:0000259" key="4">
    <source>
        <dbReference type="Pfam" id="PF13458"/>
    </source>
</evidence>
<protein>
    <submittedName>
        <fullName evidence="5">Amino acid/amide ABC transporter substrate-binding protein, HAAT family</fullName>
    </submittedName>
</protein>
<name>A0A1H4E0T5_9BACT</name>
<dbReference type="RefSeq" id="WP_175498434.1">
    <property type="nucleotide sequence ID" value="NZ_FNQN01000012.1"/>
</dbReference>
<dbReference type="PANTHER" id="PTHR30483">
    <property type="entry name" value="LEUCINE-SPECIFIC-BINDING PROTEIN"/>
    <property type="match status" value="1"/>
</dbReference>
<sequence length="624" mass="69803">MTRIFNQTLIGALLATLLCSVSVTSVAAADAGELRQGQQLFQEGKLNQALAILRGFVQQNQNPSDTARALVLISRVFSQQQNYGDAILYLQRIPIADRGPEVDLLLGTSLIQTGQYERGLQYLQGLPGKQLSTADNLKLYQALAVAASADNQFLKTLYYLQQQLIYSPTPAPIYEQAHQILQNQIHDADLSEAAFMWQGTAIGQDAQLQLARRAFVRQQTDLAKDHLRKLFASSVTFPYWQEAEQLQQRANAENWLSRDSIGVLIPLSGRFQSYGELVRKGLELALQEHNKTRLPARFVYRDTAVSGVTSAQLVSRLTDDDKVIAVIGPLLGTAAGDAARRAQREMVPMVTFAQTEGLPEIGNFIFRDTLTAEQQVKRLVHYALAKGDISFSILYPENRLGEKMTQLFTQELQASGGEIVDIVSYPEDSTDFRKQIQKLLWEDREVRIPQVEVGEEEQQEPLELEYPLAPFHALFIPDYAEQISQIAPQLVFYGIKDVTLLGINGWNSSELASQAGRFLKDAVFVDAFYPGSKKPEVRRFMELYRQAYQEEPTILGAQAFDVATLLLQVMDDPAVVNRDDLRKKLAAVKDYRGVTGTSGFDTYGEAIKLLSLLQFSRGRVVETE</sequence>
<dbReference type="SUPFAM" id="SSF53822">
    <property type="entry name" value="Periplasmic binding protein-like I"/>
    <property type="match status" value="1"/>
</dbReference>
<reference evidence="5 6" key="1">
    <citation type="submission" date="2016-10" db="EMBL/GenBank/DDBJ databases">
        <authorList>
            <person name="de Groot N.N."/>
        </authorList>
    </citation>
    <scope>NUCLEOTIDE SEQUENCE [LARGE SCALE GENOMIC DNA]</scope>
    <source>
        <strain evidence="5 6">DSM 7343</strain>
    </source>
</reference>
<dbReference type="STRING" id="37625.SAMN05660420_03162"/>
<dbReference type="EMBL" id="FNQN01000012">
    <property type="protein sequence ID" value="SEA78022.1"/>
    <property type="molecule type" value="Genomic_DNA"/>
</dbReference>
<dbReference type="Pfam" id="PF13458">
    <property type="entry name" value="Peripla_BP_6"/>
    <property type="match status" value="1"/>
</dbReference>
<evidence type="ECO:0000256" key="1">
    <source>
        <dbReference type="ARBA" id="ARBA00010062"/>
    </source>
</evidence>
<dbReference type="InterPro" id="IPR051010">
    <property type="entry name" value="BCAA_transport"/>
</dbReference>
<proteinExistence type="inferred from homology"/>
<dbReference type="InterPro" id="IPR011990">
    <property type="entry name" value="TPR-like_helical_dom_sf"/>
</dbReference>
<gene>
    <name evidence="5" type="ORF">SAMN05660420_03162</name>
</gene>
<evidence type="ECO:0000256" key="2">
    <source>
        <dbReference type="ARBA" id="ARBA00022729"/>
    </source>
</evidence>
<dbReference type="Gene3D" id="1.25.40.10">
    <property type="entry name" value="Tetratricopeptide repeat domain"/>
    <property type="match status" value="1"/>
</dbReference>
<evidence type="ECO:0000313" key="5">
    <source>
        <dbReference type="EMBL" id="SEA78022.1"/>
    </source>
</evidence>